<evidence type="ECO:0000313" key="3">
    <source>
        <dbReference type="Proteomes" id="UP001152747"/>
    </source>
</evidence>
<feature type="transmembrane region" description="Helical" evidence="1">
    <location>
        <begin position="84"/>
        <end position="107"/>
    </location>
</feature>
<feature type="transmembrane region" description="Helical" evidence="1">
    <location>
        <begin position="39"/>
        <end position="64"/>
    </location>
</feature>
<organism evidence="2 3">
    <name type="scientific">Caenorhabditis angaria</name>
    <dbReference type="NCBI Taxonomy" id="860376"/>
    <lineage>
        <taxon>Eukaryota</taxon>
        <taxon>Metazoa</taxon>
        <taxon>Ecdysozoa</taxon>
        <taxon>Nematoda</taxon>
        <taxon>Chromadorea</taxon>
        <taxon>Rhabditida</taxon>
        <taxon>Rhabditina</taxon>
        <taxon>Rhabditomorpha</taxon>
        <taxon>Rhabditoidea</taxon>
        <taxon>Rhabditidae</taxon>
        <taxon>Peloderinae</taxon>
        <taxon>Caenorhabditis</taxon>
    </lineage>
</organism>
<accession>A0A9P1MZT0</accession>
<dbReference type="EMBL" id="CANHGI010000002">
    <property type="protein sequence ID" value="CAI5442720.1"/>
    <property type="molecule type" value="Genomic_DNA"/>
</dbReference>
<protein>
    <submittedName>
        <fullName evidence="2">Uncharacterized protein</fullName>
    </submittedName>
</protein>
<proteinExistence type="predicted"/>
<feature type="transmembrane region" description="Helical" evidence="1">
    <location>
        <begin position="289"/>
        <end position="308"/>
    </location>
</feature>
<name>A0A9P1MZT0_9PELO</name>
<reference evidence="2" key="1">
    <citation type="submission" date="2022-11" db="EMBL/GenBank/DDBJ databases">
        <authorList>
            <person name="Kikuchi T."/>
        </authorList>
    </citation>
    <scope>NUCLEOTIDE SEQUENCE</scope>
    <source>
        <strain evidence="2">PS1010</strain>
    </source>
</reference>
<feature type="transmembrane region" description="Helical" evidence="1">
    <location>
        <begin position="132"/>
        <end position="150"/>
    </location>
</feature>
<comment type="caution">
    <text evidence="2">The sequence shown here is derived from an EMBL/GenBank/DDBJ whole genome shotgun (WGS) entry which is preliminary data.</text>
</comment>
<dbReference type="Pfam" id="PF10326">
    <property type="entry name" value="7TM_GPCR_Str"/>
    <property type="match status" value="1"/>
</dbReference>
<keyword evidence="1" id="KW-0472">Membrane</keyword>
<keyword evidence="1" id="KW-1133">Transmembrane helix</keyword>
<keyword evidence="3" id="KW-1185">Reference proteome</keyword>
<evidence type="ECO:0000313" key="2">
    <source>
        <dbReference type="EMBL" id="CAI5442720.1"/>
    </source>
</evidence>
<dbReference type="AlphaFoldDB" id="A0A9P1MZT0"/>
<feature type="transmembrane region" description="Helical" evidence="1">
    <location>
        <begin position="200"/>
        <end position="218"/>
    </location>
</feature>
<feature type="transmembrane region" description="Helical" evidence="1">
    <location>
        <begin position="258"/>
        <end position="277"/>
    </location>
</feature>
<dbReference type="Proteomes" id="UP001152747">
    <property type="component" value="Unassembled WGS sequence"/>
</dbReference>
<gene>
    <name evidence="2" type="ORF">CAMP_LOCUS5357</name>
</gene>
<feature type="transmembrane region" description="Helical" evidence="1">
    <location>
        <begin position="6"/>
        <end position="27"/>
    </location>
</feature>
<sequence>MTEYLDTLIFLGHLFSGLIMCQTIMAASNNMQFMKSYPVLTINYTVLALFMMYFGVMAQSTLHIHKTSLVVFNVNPSSHLGFTRFYQCLFIGSVFALIRVQVLDVLFRKRHLVKVDLFLHVVDVYYKFKARYWAAIFYGFLIAMIFWFALAQNVPTEHIDIIREGFGIELNETAHLSLSLYNCSSENLLPILDSECSFNWFSHVFLLFIVSITVYNDLKIRIYLHGFSTLLRSNSDRFSVIHQHTLAQWKTTLEIQTFSMFAFINIPIYLTILSLLFNLQNNVTISYILWLWSFYPTVYNIIGLIFMIPNRQFIKKQFCSLRWGLRQAFYVIKDIFSPPPKAPNTGVFELDDIEYLYDSD</sequence>
<dbReference type="InterPro" id="IPR019428">
    <property type="entry name" value="7TM_GPCR_serpentine_rcpt_Str"/>
</dbReference>
<keyword evidence="1" id="KW-0812">Transmembrane</keyword>
<evidence type="ECO:0000256" key="1">
    <source>
        <dbReference type="SAM" id="Phobius"/>
    </source>
</evidence>